<dbReference type="RefSeq" id="WP_157589037.1">
    <property type="nucleotide sequence ID" value="NZ_WPIN01000015.1"/>
</dbReference>
<dbReference type="InterPro" id="IPR001387">
    <property type="entry name" value="Cro/C1-type_HTH"/>
</dbReference>
<organism evidence="1 2">
    <name type="scientific">Spirosoma arboris</name>
    <dbReference type="NCBI Taxonomy" id="2682092"/>
    <lineage>
        <taxon>Bacteria</taxon>
        <taxon>Pseudomonadati</taxon>
        <taxon>Bacteroidota</taxon>
        <taxon>Cytophagia</taxon>
        <taxon>Cytophagales</taxon>
        <taxon>Cytophagaceae</taxon>
        <taxon>Spirosoma</taxon>
    </lineage>
</organism>
<proteinExistence type="predicted"/>
<dbReference type="GO" id="GO:0003677">
    <property type="term" value="F:DNA binding"/>
    <property type="evidence" value="ECO:0007669"/>
    <property type="project" value="InterPro"/>
</dbReference>
<dbReference type="SUPFAM" id="SSF47413">
    <property type="entry name" value="lambda repressor-like DNA-binding domains"/>
    <property type="match status" value="2"/>
</dbReference>
<gene>
    <name evidence="1" type="ORF">GO755_29530</name>
</gene>
<accession>A0A7K1SK70</accession>
<dbReference type="Proteomes" id="UP000436006">
    <property type="component" value="Unassembled WGS sequence"/>
</dbReference>
<keyword evidence="2" id="KW-1185">Reference proteome</keyword>
<comment type="caution">
    <text evidence="1">The sequence shown here is derived from an EMBL/GenBank/DDBJ whole genome shotgun (WGS) entry which is preliminary data.</text>
</comment>
<protein>
    <submittedName>
        <fullName evidence="1">Uncharacterized protein</fullName>
    </submittedName>
</protein>
<dbReference type="CDD" id="cd00093">
    <property type="entry name" value="HTH_XRE"/>
    <property type="match status" value="1"/>
</dbReference>
<dbReference type="InterPro" id="IPR010982">
    <property type="entry name" value="Lambda_DNA-bd_dom_sf"/>
</dbReference>
<dbReference type="AlphaFoldDB" id="A0A7K1SK70"/>
<sequence>MNSDQQEPDWLDGGYFYEGRHLQNFLDFHLITHKQLAERMNITTQAIGTYTRSPTISRRILAKILTALQISREAYMKPLHSLVPPLPEGHLLKAYMYQRKIPQVWLAQKLNKTKPAITAYFKSKTLKQQVRDEILEALGTTYENVFGDRQPLSTTTQQVVHQEPSVPPPLDDALTMVRRQLAEWQALLSQLQAQNAPAQLLSFCQYQIWHLELSLPALGLSISV</sequence>
<reference evidence="1 2" key="1">
    <citation type="submission" date="2019-12" db="EMBL/GenBank/DDBJ databases">
        <title>Spirosoma sp. HMF4905 genome sequencing and assembly.</title>
        <authorList>
            <person name="Kang H."/>
            <person name="Cha I."/>
            <person name="Kim H."/>
            <person name="Joh K."/>
        </authorList>
    </citation>
    <scope>NUCLEOTIDE SEQUENCE [LARGE SCALE GENOMIC DNA]</scope>
    <source>
        <strain evidence="1 2">HMF4905</strain>
    </source>
</reference>
<evidence type="ECO:0000313" key="1">
    <source>
        <dbReference type="EMBL" id="MVM34209.1"/>
    </source>
</evidence>
<name>A0A7K1SK70_9BACT</name>
<evidence type="ECO:0000313" key="2">
    <source>
        <dbReference type="Proteomes" id="UP000436006"/>
    </source>
</evidence>
<dbReference type="EMBL" id="WPIN01000015">
    <property type="protein sequence ID" value="MVM34209.1"/>
    <property type="molecule type" value="Genomic_DNA"/>
</dbReference>